<dbReference type="Proteomes" id="UP000824164">
    <property type="component" value="Unassembled WGS sequence"/>
</dbReference>
<evidence type="ECO:0000256" key="1">
    <source>
        <dbReference type="ARBA" id="ARBA00009156"/>
    </source>
</evidence>
<evidence type="ECO:0000313" key="6">
    <source>
        <dbReference type="EMBL" id="HIU03650.1"/>
    </source>
</evidence>
<evidence type="ECO:0000256" key="2">
    <source>
        <dbReference type="ARBA" id="ARBA00022679"/>
    </source>
</evidence>
<sequence length="494" mass="55273">MNCIAAYDFGTSGVKAALVDKNGKILAVKEKGYPLLKPRPLYVEQRPDDFWNAVCEVTKGVIESAGVSPQDVKGLSFSVQSFTMIPVDKYGNVLHNAISWLDGRAERQAQEINERCGAEMVRSQDYQSRILWIKQNEPELYEKTKYFLDCDGFLQFKATGIMAVPKDHPGVVTYHPDIEAYYAATLADVDRSKLAPVVEACKEYGRLDEKGAKDLGLVPGIPVFGGMIDVPAAAAGCGCGKEGDAHLYLGSSGWLSVLIDRPYETSEGSYQIKSIDPDLLIYGGCTNSCCLMFNWAIDQLYKKEHEALGGKIFDLIGQEVDSTEPELDGPYATPWLFGEQFPVADVYIRAMFFNISERHTRAHMIRAVMECLCFSMKWQMELYTKDIGKEIREIGVNGGGSLSPQWMQMMADILQIPVYVPEESRHSGAIGAAFAAAVGLGWYEHKDVKNFVKVEKRYEPDKGLADMYAIRYERFKRIYETVKDLYEDINGDMV</sequence>
<dbReference type="GO" id="GO:0016301">
    <property type="term" value="F:kinase activity"/>
    <property type="evidence" value="ECO:0007669"/>
    <property type="project" value="UniProtKB-KW"/>
</dbReference>
<dbReference type="InterPro" id="IPR050406">
    <property type="entry name" value="FGGY_Carb_Kinase"/>
</dbReference>
<evidence type="ECO:0000259" key="5">
    <source>
        <dbReference type="Pfam" id="PF02782"/>
    </source>
</evidence>
<proteinExistence type="inferred from homology"/>
<accession>A0A9D1KYL1</accession>
<comment type="caution">
    <text evidence="6">The sequence shown here is derived from an EMBL/GenBank/DDBJ whole genome shotgun (WGS) entry which is preliminary data.</text>
</comment>
<dbReference type="InterPro" id="IPR018485">
    <property type="entry name" value="FGGY_C"/>
</dbReference>
<dbReference type="AlphaFoldDB" id="A0A9D1KYL1"/>
<feature type="domain" description="Carbohydrate kinase FGGY N-terminal" evidence="4">
    <location>
        <begin position="5"/>
        <end position="236"/>
    </location>
</feature>
<dbReference type="InterPro" id="IPR018484">
    <property type="entry name" value="FGGY_N"/>
</dbReference>
<reference evidence="6" key="2">
    <citation type="journal article" date="2021" name="PeerJ">
        <title>Extensive microbial diversity within the chicken gut microbiome revealed by metagenomics and culture.</title>
        <authorList>
            <person name="Gilroy R."/>
            <person name="Ravi A."/>
            <person name="Getino M."/>
            <person name="Pursley I."/>
            <person name="Horton D.L."/>
            <person name="Alikhan N.F."/>
            <person name="Baker D."/>
            <person name="Gharbi K."/>
            <person name="Hall N."/>
            <person name="Watson M."/>
            <person name="Adriaenssens E.M."/>
            <person name="Foster-Nyarko E."/>
            <person name="Jarju S."/>
            <person name="Secka A."/>
            <person name="Antonio M."/>
            <person name="Oren A."/>
            <person name="Chaudhuri R.R."/>
            <person name="La Ragione R."/>
            <person name="Hildebrand F."/>
            <person name="Pallen M.J."/>
        </authorList>
    </citation>
    <scope>NUCLEOTIDE SEQUENCE</scope>
    <source>
        <strain evidence="6">CHK187-14744</strain>
    </source>
</reference>
<evidence type="ECO:0000313" key="7">
    <source>
        <dbReference type="Proteomes" id="UP000824164"/>
    </source>
</evidence>
<dbReference type="CDD" id="cd07805">
    <property type="entry name" value="ASKHA_NBD_FGGY_CvXK-like"/>
    <property type="match status" value="1"/>
</dbReference>
<evidence type="ECO:0008006" key="8">
    <source>
        <dbReference type="Google" id="ProtNLM"/>
    </source>
</evidence>
<dbReference type="InterPro" id="IPR043129">
    <property type="entry name" value="ATPase_NBD"/>
</dbReference>
<dbReference type="Pfam" id="PF02782">
    <property type="entry name" value="FGGY_C"/>
    <property type="match status" value="1"/>
</dbReference>
<dbReference type="PANTHER" id="PTHR43095:SF3">
    <property type="entry name" value="L-XYLULOSE_3-KETO-L-GULONATE KINASE"/>
    <property type="match status" value="1"/>
</dbReference>
<keyword evidence="3" id="KW-0418">Kinase</keyword>
<evidence type="ECO:0000259" key="4">
    <source>
        <dbReference type="Pfam" id="PF00370"/>
    </source>
</evidence>
<organism evidence="6 7">
    <name type="scientific">Candidatus Onthocola gallistercoris</name>
    <dbReference type="NCBI Taxonomy" id="2840876"/>
    <lineage>
        <taxon>Bacteria</taxon>
        <taxon>Bacillati</taxon>
        <taxon>Bacillota</taxon>
        <taxon>Bacilli</taxon>
        <taxon>Candidatus Onthocola</taxon>
    </lineage>
</organism>
<dbReference type="EMBL" id="DVLT01000067">
    <property type="protein sequence ID" value="HIU03650.1"/>
    <property type="molecule type" value="Genomic_DNA"/>
</dbReference>
<dbReference type="PIRSF" id="PIRSF000538">
    <property type="entry name" value="GlpK"/>
    <property type="match status" value="1"/>
</dbReference>
<keyword evidence="2" id="KW-0808">Transferase</keyword>
<feature type="domain" description="Carbohydrate kinase FGGY C-terminal" evidence="5">
    <location>
        <begin position="280"/>
        <end position="439"/>
    </location>
</feature>
<comment type="similarity">
    <text evidence="1">Belongs to the FGGY kinase family.</text>
</comment>
<dbReference type="SUPFAM" id="SSF53067">
    <property type="entry name" value="Actin-like ATPase domain"/>
    <property type="match status" value="2"/>
</dbReference>
<protein>
    <recommendedName>
        <fullName evidence="8">Xylulose kinase</fullName>
    </recommendedName>
</protein>
<dbReference type="PANTHER" id="PTHR43095">
    <property type="entry name" value="SUGAR KINASE"/>
    <property type="match status" value="1"/>
</dbReference>
<gene>
    <name evidence="6" type="ORF">IAB63_10405</name>
</gene>
<dbReference type="Pfam" id="PF00370">
    <property type="entry name" value="FGGY_N"/>
    <property type="match status" value="1"/>
</dbReference>
<dbReference type="InterPro" id="IPR000577">
    <property type="entry name" value="Carb_kinase_FGGY"/>
</dbReference>
<dbReference type="GO" id="GO:0005975">
    <property type="term" value="P:carbohydrate metabolic process"/>
    <property type="evidence" value="ECO:0007669"/>
    <property type="project" value="InterPro"/>
</dbReference>
<reference evidence="6" key="1">
    <citation type="submission" date="2020-10" db="EMBL/GenBank/DDBJ databases">
        <authorList>
            <person name="Gilroy R."/>
        </authorList>
    </citation>
    <scope>NUCLEOTIDE SEQUENCE</scope>
    <source>
        <strain evidence="6">CHK187-14744</strain>
    </source>
</reference>
<evidence type="ECO:0000256" key="3">
    <source>
        <dbReference type="ARBA" id="ARBA00022777"/>
    </source>
</evidence>
<name>A0A9D1KYL1_9FIRM</name>
<dbReference type="Gene3D" id="3.30.420.40">
    <property type="match status" value="2"/>
</dbReference>